<dbReference type="Proteomes" id="UP000052978">
    <property type="component" value="Unassembled WGS sequence"/>
</dbReference>
<dbReference type="EMBL" id="KE161262">
    <property type="protein sequence ID" value="EPQ02813.1"/>
    <property type="molecule type" value="Genomic_DNA"/>
</dbReference>
<dbReference type="Gene3D" id="3.40.1370.10">
    <property type="match status" value="1"/>
</dbReference>
<organism evidence="4 5">
    <name type="scientific">Myotis brandtii</name>
    <name type="common">Brandt's bat</name>
    <dbReference type="NCBI Taxonomy" id="109478"/>
    <lineage>
        <taxon>Eukaryota</taxon>
        <taxon>Metazoa</taxon>
        <taxon>Chordata</taxon>
        <taxon>Craniata</taxon>
        <taxon>Vertebrata</taxon>
        <taxon>Euteleostomi</taxon>
        <taxon>Mammalia</taxon>
        <taxon>Eutheria</taxon>
        <taxon>Laurasiatheria</taxon>
        <taxon>Chiroptera</taxon>
        <taxon>Yangochiroptera</taxon>
        <taxon>Vespertilionidae</taxon>
        <taxon>Myotis</taxon>
    </lineage>
</organism>
<keyword evidence="2 4" id="KW-0689">Ribosomal protein</keyword>
<name>S7NYR0_MYOBR</name>
<protein>
    <submittedName>
        <fullName evidence="4">60S ribosomal protein L4</fullName>
    </submittedName>
</protein>
<evidence type="ECO:0000256" key="2">
    <source>
        <dbReference type="ARBA" id="ARBA00022980"/>
    </source>
</evidence>
<reference evidence="4 5" key="1">
    <citation type="journal article" date="2013" name="Nat. Commun.">
        <title>Genome analysis reveals insights into physiology and longevity of the Brandt's bat Myotis brandtii.</title>
        <authorList>
            <person name="Seim I."/>
            <person name="Fang X."/>
            <person name="Xiong Z."/>
            <person name="Lobanov A.V."/>
            <person name="Huang Z."/>
            <person name="Ma S."/>
            <person name="Feng Y."/>
            <person name="Turanov A.A."/>
            <person name="Zhu Y."/>
            <person name="Lenz T.L."/>
            <person name="Gerashchenko M.V."/>
            <person name="Fan D."/>
            <person name="Hee Yim S."/>
            <person name="Yao X."/>
            <person name="Jordan D."/>
            <person name="Xiong Y."/>
            <person name="Ma Y."/>
            <person name="Lyapunov A.N."/>
            <person name="Chen G."/>
            <person name="Kulakova O.I."/>
            <person name="Sun Y."/>
            <person name="Lee S.G."/>
            <person name="Bronson R.T."/>
            <person name="Moskalev A.A."/>
            <person name="Sunyaev S.R."/>
            <person name="Zhang G."/>
            <person name="Krogh A."/>
            <person name="Wang J."/>
            <person name="Gladyshev V.N."/>
        </authorList>
    </citation>
    <scope>NUCLEOTIDE SEQUENCE [LARGE SCALE GENOMIC DNA]</scope>
</reference>
<gene>
    <name evidence="4" type="ORF">D623_10004170</name>
</gene>
<dbReference type="PANTHER" id="PTHR19431">
    <property type="entry name" value="60S RIBOSOMAL PROTEIN L4"/>
    <property type="match status" value="1"/>
</dbReference>
<proteinExistence type="inferred from homology"/>
<evidence type="ECO:0000256" key="1">
    <source>
        <dbReference type="ARBA" id="ARBA00010528"/>
    </source>
</evidence>
<dbReference type="InterPro" id="IPR023574">
    <property type="entry name" value="Ribosomal_uL4_dom_sf"/>
</dbReference>
<dbReference type="InterPro" id="IPR045240">
    <property type="entry name" value="Ribosomal_uL4_euk/arch"/>
</dbReference>
<comment type="similarity">
    <text evidence="1">Belongs to the universal ribosomal protein uL4 family.</text>
</comment>
<evidence type="ECO:0000256" key="3">
    <source>
        <dbReference type="ARBA" id="ARBA00023274"/>
    </source>
</evidence>
<dbReference type="SUPFAM" id="SSF52166">
    <property type="entry name" value="Ribosomal protein L4"/>
    <property type="match status" value="1"/>
</dbReference>
<dbReference type="AlphaFoldDB" id="S7NYR0"/>
<dbReference type="GO" id="GO:0006412">
    <property type="term" value="P:translation"/>
    <property type="evidence" value="ECO:0007669"/>
    <property type="project" value="InterPro"/>
</dbReference>
<dbReference type="GO" id="GO:1990904">
    <property type="term" value="C:ribonucleoprotein complex"/>
    <property type="evidence" value="ECO:0007669"/>
    <property type="project" value="UniProtKB-KW"/>
</dbReference>
<sequence length="175" mass="19777">MGATSLREVWPQTSVCSEKRESSGKNVTFTPTCAKTIDSPMLAVNWQVIKPVLSLGVLAELWLEFLEFEVGEIIVLARMLLDICVWGLHICTKTWRHWQCRVNTTQQRYAICSALAASALPALVTSKGHHMEEVPELLLVVEDKVEGYEKTKRLFCFLRNLRPGMVSKKSMPLSE</sequence>
<accession>S7NYR0</accession>
<dbReference type="GO" id="GO:0003735">
    <property type="term" value="F:structural constituent of ribosome"/>
    <property type="evidence" value="ECO:0007669"/>
    <property type="project" value="InterPro"/>
</dbReference>
<dbReference type="GO" id="GO:0005840">
    <property type="term" value="C:ribosome"/>
    <property type="evidence" value="ECO:0007669"/>
    <property type="project" value="UniProtKB-KW"/>
</dbReference>
<evidence type="ECO:0000313" key="5">
    <source>
        <dbReference type="Proteomes" id="UP000052978"/>
    </source>
</evidence>
<keyword evidence="3" id="KW-0687">Ribonucleoprotein</keyword>
<keyword evidence="5" id="KW-1185">Reference proteome</keyword>
<evidence type="ECO:0000313" key="4">
    <source>
        <dbReference type="EMBL" id="EPQ02813.1"/>
    </source>
</evidence>